<organism evidence="7 8">
    <name type="scientific">Priapulus caudatus</name>
    <name type="common">Priapulid worm</name>
    <dbReference type="NCBI Taxonomy" id="37621"/>
    <lineage>
        <taxon>Eukaryota</taxon>
        <taxon>Metazoa</taxon>
        <taxon>Ecdysozoa</taxon>
        <taxon>Scalidophora</taxon>
        <taxon>Priapulida</taxon>
        <taxon>Priapulimorpha</taxon>
        <taxon>Priapulimorphida</taxon>
        <taxon>Priapulidae</taxon>
        <taxon>Priapulus</taxon>
    </lineage>
</organism>
<evidence type="ECO:0000256" key="4">
    <source>
        <dbReference type="ARBA" id="ARBA00022898"/>
    </source>
</evidence>
<dbReference type="EC" id="4.3.1.17" evidence="3"/>
<dbReference type="InterPro" id="IPR036052">
    <property type="entry name" value="TrpB-like_PALP_sf"/>
</dbReference>
<dbReference type="PANTHER" id="PTHR48078">
    <property type="entry name" value="THREONINE DEHYDRATASE, MITOCHONDRIAL-RELATED"/>
    <property type="match status" value="1"/>
</dbReference>
<dbReference type="GeneID" id="106820177"/>
<evidence type="ECO:0000256" key="3">
    <source>
        <dbReference type="ARBA" id="ARBA00012093"/>
    </source>
</evidence>
<comment type="catalytic activity">
    <reaction evidence="6">
        <text>L-serine = pyruvate + NH4(+)</text>
        <dbReference type="Rhea" id="RHEA:19169"/>
        <dbReference type="ChEBI" id="CHEBI:15361"/>
        <dbReference type="ChEBI" id="CHEBI:28938"/>
        <dbReference type="ChEBI" id="CHEBI:33384"/>
        <dbReference type="EC" id="4.3.1.17"/>
    </reaction>
</comment>
<feature type="non-terminal residue" evidence="8">
    <location>
        <position position="1"/>
    </location>
</feature>
<dbReference type="Gene3D" id="3.40.50.1100">
    <property type="match status" value="2"/>
</dbReference>
<comment type="similarity">
    <text evidence="2">Belongs to the serine/threonine dehydratase family.</text>
</comment>
<reference evidence="8" key="1">
    <citation type="submission" date="2025-08" db="UniProtKB">
        <authorList>
            <consortium name="RefSeq"/>
        </authorList>
    </citation>
    <scope>IDENTIFICATION</scope>
</reference>
<evidence type="ECO:0000256" key="2">
    <source>
        <dbReference type="ARBA" id="ARBA00010869"/>
    </source>
</evidence>
<keyword evidence="4" id="KW-0663">Pyridoxal phosphate</keyword>
<evidence type="ECO:0000313" key="8">
    <source>
        <dbReference type="RefSeq" id="XP_014680206.1"/>
    </source>
</evidence>
<dbReference type="RefSeq" id="XP_014680206.1">
    <property type="nucleotide sequence ID" value="XM_014824720.1"/>
</dbReference>
<evidence type="ECO:0000256" key="6">
    <source>
        <dbReference type="ARBA" id="ARBA00049406"/>
    </source>
</evidence>
<keyword evidence="7" id="KW-1185">Reference proteome</keyword>
<sequence>RKLGVRATIYVPSSTPQFMQDILRREGATVCEKVGWNDVPVVAMETEGADCFHKAVEAGHPVTLHDIPAASITDDHRVLVEPSCGATLASVYSGVLDALLREERLQLDKEDAIVLIVCGGAGVSLELLRQWTADVKTKHG</sequence>
<dbReference type="Proteomes" id="UP000695022">
    <property type="component" value="Unplaced"/>
</dbReference>
<evidence type="ECO:0000256" key="5">
    <source>
        <dbReference type="ARBA" id="ARBA00023239"/>
    </source>
</evidence>
<gene>
    <name evidence="8" type="primary">LOC106820177</name>
</gene>
<evidence type="ECO:0000313" key="7">
    <source>
        <dbReference type="Proteomes" id="UP000695022"/>
    </source>
</evidence>
<evidence type="ECO:0000256" key="1">
    <source>
        <dbReference type="ARBA" id="ARBA00001933"/>
    </source>
</evidence>
<comment type="cofactor">
    <cofactor evidence="1">
        <name>pyridoxal 5'-phosphate</name>
        <dbReference type="ChEBI" id="CHEBI:597326"/>
    </cofactor>
</comment>
<name>A0ABM1F6Y5_PRICU</name>
<dbReference type="PANTHER" id="PTHR48078:SF2">
    <property type="entry name" value="CATABOLIC L-SERINE_THREONINE DEHYDRATASE"/>
    <property type="match status" value="1"/>
</dbReference>
<dbReference type="SUPFAM" id="SSF53686">
    <property type="entry name" value="Tryptophan synthase beta subunit-like PLP-dependent enzymes"/>
    <property type="match status" value="1"/>
</dbReference>
<dbReference type="InterPro" id="IPR050147">
    <property type="entry name" value="Ser/Thr_Dehydratase"/>
</dbReference>
<keyword evidence="5" id="KW-0456">Lyase</keyword>
<accession>A0ABM1F6Y5</accession>
<protein>
    <recommendedName>
        <fullName evidence="3">L-serine ammonia-lyase</fullName>
        <ecNumber evidence="3">4.3.1.17</ecNumber>
    </recommendedName>
</protein>
<proteinExistence type="inferred from homology"/>